<gene>
    <name evidence="9" type="ORF">LG52_2972</name>
</gene>
<keyword evidence="3" id="KW-0378">Hydrolase</keyword>
<accession>A0A0D8BYA5</accession>
<dbReference type="GO" id="GO:0005524">
    <property type="term" value="F:ATP binding"/>
    <property type="evidence" value="ECO:0007669"/>
    <property type="project" value="UniProtKB-KW"/>
</dbReference>
<dbReference type="InterPro" id="IPR011604">
    <property type="entry name" value="PDDEXK-like_dom_sf"/>
</dbReference>
<evidence type="ECO:0000313" key="9">
    <source>
        <dbReference type="EMBL" id="KJE29110.1"/>
    </source>
</evidence>
<dbReference type="AlphaFoldDB" id="A0A0D8BYA5"/>
<evidence type="ECO:0000256" key="5">
    <source>
        <dbReference type="ARBA" id="ARBA00022840"/>
    </source>
</evidence>
<proteinExistence type="predicted"/>
<evidence type="ECO:0000256" key="6">
    <source>
        <dbReference type="ARBA" id="ARBA00023125"/>
    </source>
</evidence>
<dbReference type="Gene3D" id="3.90.320.10">
    <property type="match status" value="1"/>
</dbReference>
<dbReference type="RefSeq" id="WP_044732478.1">
    <property type="nucleotide sequence ID" value="NZ_JYBP01000003.1"/>
</dbReference>
<evidence type="ECO:0000256" key="3">
    <source>
        <dbReference type="ARBA" id="ARBA00022801"/>
    </source>
</evidence>
<keyword evidence="4" id="KW-0347">Helicase</keyword>
<dbReference type="EMBL" id="JYBP01000003">
    <property type="protein sequence ID" value="KJE29110.1"/>
    <property type="molecule type" value="Genomic_DNA"/>
</dbReference>
<feature type="domain" description="PD-(D/E)XK endonuclease-like" evidence="8">
    <location>
        <begin position="8"/>
        <end position="257"/>
    </location>
</feature>
<evidence type="ECO:0000256" key="1">
    <source>
        <dbReference type="ARBA" id="ARBA00022741"/>
    </source>
</evidence>
<dbReference type="InterPro" id="IPR011335">
    <property type="entry name" value="Restrct_endonuc-II-like"/>
</dbReference>
<protein>
    <recommendedName>
        <fullName evidence="8">PD-(D/E)XK endonuclease-like domain-containing protein</fullName>
    </recommendedName>
</protein>
<dbReference type="GO" id="GO:0004386">
    <property type="term" value="F:helicase activity"/>
    <property type="evidence" value="ECO:0007669"/>
    <property type="project" value="UniProtKB-KW"/>
</dbReference>
<dbReference type="Proteomes" id="UP000032522">
    <property type="component" value="Unassembled WGS sequence"/>
</dbReference>
<evidence type="ECO:0000259" key="8">
    <source>
        <dbReference type="Pfam" id="PF12705"/>
    </source>
</evidence>
<organism evidence="9 10">
    <name type="scientific">Geobacillus kaustophilus</name>
    <dbReference type="NCBI Taxonomy" id="1462"/>
    <lineage>
        <taxon>Bacteria</taxon>
        <taxon>Bacillati</taxon>
        <taxon>Bacillota</taxon>
        <taxon>Bacilli</taxon>
        <taxon>Bacillales</taxon>
        <taxon>Anoxybacillaceae</taxon>
        <taxon>Geobacillus</taxon>
        <taxon>Geobacillus thermoleovorans group</taxon>
    </lineage>
</organism>
<dbReference type="GO" id="GO:0006281">
    <property type="term" value="P:DNA repair"/>
    <property type="evidence" value="ECO:0007669"/>
    <property type="project" value="UniProtKB-KW"/>
</dbReference>
<keyword evidence="5" id="KW-0067">ATP-binding</keyword>
<name>A0A0D8BYA5_GEOKU</name>
<sequence length="277" mass="32302">MKYALPYISYTQINTYLNCPHEFWLTYYSGDFTPISNKYTELGSLLHEIFEEQGRQLIEGKSMPEKEAIRIFNKKYFQIDKKYFSDKEDWLKMYKKGAEAIKNYFEAYRNSPPIFVERQFFGEIAEGLPPAKSFIDRIDGDPNDPSSWIITDYKTGASPKSKEYLKNDIQLGFYASQVFAEFGAYPKALQFFHPVPNKFQTAIHIGDGIYRFTNQREPVVEFSVSDTIMTIREVVKKITEEQDFHKVPDSFRCKLCSHYQSGACKPFDSSQLGWLNV</sequence>
<evidence type="ECO:0000256" key="7">
    <source>
        <dbReference type="ARBA" id="ARBA00023204"/>
    </source>
</evidence>
<keyword evidence="7" id="KW-0234">DNA repair</keyword>
<dbReference type="SUPFAM" id="SSF52980">
    <property type="entry name" value="Restriction endonuclease-like"/>
    <property type="match status" value="1"/>
</dbReference>
<evidence type="ECO:0000313" key="10">
    <source>
        <dbReference type="Proteomes" id="UP000032522"/>
    </source>
</evidence>
<keyword evidence="2" id="KW-0227">DNA damage</keyword>
<dbReference type="Pfam" id="PF12705">
    <property type="entry name" value="PDDEXK_1"/>
    <property type="match status" value="1"/>
</dbReference>
<dbReference type="InterPro" id="IPR038726">
    <property type="entry name" value="PDDEXK_AddAB-type"/>
</dbReference>
<reference evidence="9 10" key="1">
    <citation type="submission" date="2015-01" db="EMBL/GenBank/DDBJ databases">
        <authorList>
            <person name="Filippidou S."/>
            <person name="Jeanneret N."/>
            <person name="Russel-Delif L."/>
            <person name="Junier T."/>
            <person name="Wunderlin T."/>
            <person name="Molina V."/>
            <person name="Johnson S.L."/>
            <person name="Davenport K.W."/>
            <person name="Chain P.S."/>
            <person name="Dorador C."/>
            <person name="Junier P."/>
        </authorList>
    </citation>
    <scope>NUCLEOTIDE SEQUENCE [LARGE SCALE GENOMIC DNA]</scope>
    <source>
        <strain evidence="9 10">Et7/4</strain>
    </source>
</reference>
<comment type="caution">
    <text evidence="9">The sequence shown here is derived from an EMBL/GenBank/DDBJ whole genome shotgun (WGS) entry which is preliminary data.</text>
</comment>
<keyword evidence="6" id="KW-0238">DNA-binding</keyword>
<evidence type="ECO:0000256" key="4">
    <source>
        <dbReference type="ARBA" id="ARBA00022806"/>
    </source>
</evidence>
<keyword evidence="1" id="KW-0547">Nucleotide-binding</keyword>
<evidence type="ECO:0000256" key="2">
    <source>
        <dbReference type="ARBA" id="ARBA00022763"/>
    </source>
</evidence>
<dbReference type="GO" id="GO:0016787">
    <property type="term" value="F:hydrolase activity"/>
    <property type="evidence" value="ECO:0007669"/>
    <property type="project" value="UniProtKB-KW"/>
</dbReference>
<dbReference type="OrthoDB" id="5413799at2"/>
<dbReference type="GO" id="GO:0003677">
    <property type="term" value="F:DNA binding"/>
    <property type="evidence" value="ECO:0007669"/>
    <property type="project" value="UniProtKB-KW"/>
</dbReference>
<dbReference type="PATRIC" id="fig|1462.6.peg.3249"/>